<dbReference type="PANTHER" id="PTHR46268:SF6">
    <property type="entry name" value="UNIVERSAL STRESS PROTEIN UP12"/>
    <property type="match status" value="1"/>
</dbReference>
<accession>A0A4P6JT58</accession>
<evidence type="ECO:0000256" key="1">
    <source>
        <dbReference type="ARBA" id="ARBA00008791"/>
    </source>
</evidence>
<dbReference type="PRINTS" id="PR01438">
    <property type="entry name" value="UNVRSLSTRESS"/>
</dbReference>
<evidence type="ECO:0000313" key="3">
    <source>
        <dbReference type="EMBL" id="QBD78748.1"/>
    </source>
</evidence>
<sequence length="329" mass="34997">MFKRILVPLDSSKLAESALPTAAMLARDGGSICLVQVVGVQPEVWTAPGEYLPATMPMQNDQQVVEAARTGASQYLADIAASPSLKDIPTEIITPLGSPAPTILATAQSQNIDIIVLCSHGYTGVTRWIMGSVATKIVRHSETPVLVLRKDGPQLNTPGRRFSVLVPLDGSARSKAAIEPAASLVTALSQPEQGALHLLRVVKPLAAEQGNTQAEQQQIIDKAEQYLKTAAETVQQSDGTANAARQALSWSVALNNDIAGAIIQEAEAGARSEDDNVPHSYDAIAMATHGYGGWQHGAVGSIADRVLQSTRLPLLIVRPPDMRSNRQER</sequence>
<dbReference type="Gene3D" id="3.40.50.620">
    <property type="entry name" value="HUPs"/>
    <property type="match status" value="2"/>
</dbReference>
<dbReference type="InterPro" id="IPR014729">
    <property type="entry name" value="Rossmann-like_a/b/a_fold"/>
</dbReference>
<dbReference type="CDD" id="cd00293">
    <property type="entry name" value="USP-like"/>
    <property type="match status" value="2"/>
</dbReference>
<dbReference type="PANTHER" id="PTHR46268">
    <property type="entry name" value="STRESS RESPONSE PROTEIN NHAX"/>
    <property type="match status" value="1"/>
</dbReference>
<dbReference type="KEGG" id="kbs:EPA93_23285"/>
<dbReference type="AlphaFoldDB" id="A0A4P6JT58"/>
<dbReference type="RefSeq" id="WP_129889801.1">
    <property type="nucleotide sequence ID" value="NZ_CP035758.1"/>
</dbReference>
<dbReference type="Pfam" id="PF00582">
    <property type="entry name" value="Usp"/>
    <property type="match status" value="2"/>
</dbReference>
<name>A0A4P6JT58_KTERU</name>
<dbReference type="EMBL" id="CP035758">
    <property type="protein sequence ID" value="QBD78748.1"/>
    <property type="molecule type" value="Genomic_DNA"/>
</dbReference>
<dbReference type="Proteomes" id="UP000290365">
    <property type="component" value="Chromosome"/>
</dbReference>
<evidence type="ECO:0000313" key="4">
    <source>
        <dbReference type="Proteomes" id="UP000290365"/>
    </source>
</evidence>
<keyword evidence="4" id="KW-1185">Reference proteome</keyword>
<evidence type="ECO:0000259" key="2">
    <source>
        <dbReference type="Pfam" id="PF00582"/>
    </source>
</evidence>
<organism evidence="3 4">
    <name type="scientific">Ktedonosporobacter rubrisoli</name>
    <dbReference type="NCBI Taxonomy" id="2509675"/>
    <lineage>
        <taxon>Bacteria</taxon>
        <taxon>Bacillati</taxon>
        <taxon>Chloroflexota</taxon>
        <taxon>Ktedonobacteria</taxon>
        <taxon>Ktedonobacterales</taxon>
        <taxon>Ktedonosporobacteraceae</taxon>
        <taxon>Ktedonosporobacter</taxon>
    </lineage>
</organism>
<feature type="domain" description="UspA" evidence="2">
    <location>
        <begin position="1"/>
        <end position="149"/>
    </location>
</feature>
<comment type="similarity">
    <text evidence="1">Belongs to the universal stress protein A family.</text>
</comment>
<feature type="domain" description="UspA" evidence="2">
    <location>
        <begin position="164"/>
        <end position="318"/>
    </location>
</feature>
<dbReference type="SUPFAM" id="SSF52402">
    <property type="entry name" value="Adenine nucleotide alpha hydrolases-like"/>
    <property type="match status" value="2"/>
</dbReference>
<dbReference type="InterPro" id="IPR006016">
    <property type="entry name" value="UspA"/>
</dbReference>
<protein>
    <submittedName>
        <fullName evidence="3">Universal stress protein</fullName>
    </submittedName>
</protein>
<gene>
    <name evidence="3" type="ORF">EPA93_23285</name>
</gene>
<proteinExistence type="inferred from homology"/>
<dbReference type="InterPro" id="IPR006015">
    <property type="entry name" value="Universal_stress_UspA"/>
</dbReference>
<dbReference type="OrthoDB" id="9808582at2"/>
<reference evidence="3 4" key="1">
    <citation type="submission" date="2019-01" db="EMBL/GenBank/DDBJ databases">
        <title>Ktedonosporobacter rubrisoli SCAWS-G2.</title>
        <authorList>
            <person name="Huang Y."/>
            <person name="Yan B."/>
        </authorList>
    </citation>
    <scope>NUCLEOTIDE SEQUENCE [LARGE SCALE GENOMIC DNA]</scope>
    <source>
        <strain evidence="3 4">SCAWS-G2</strain>
    </source>
</reference>